<sequence>MNDKRVLVFAMNAIVHLKEYIDSGEPLDLAAANGVLNGPEVRAWIEDNKILLPLRRDGKKLNE</sequence>
<reference evidence="1" key="1">
    <citation type="journal article" date="2015" name="Nature">
        <title>Complex archaea that bridge the gap between prokaryotes and eukaryotes.</title>
        <authorList>
            <person name="Spang A."/>
            <person name="Saw J.H."/>
            <person name="Jorgensen S.L."/>
            <person name="Zaremba-Niedzwiedzka K."/>
            <person name="Martijn J."/>
            <person name="Lind A.E."/>
            <person name="van Eijk R."/>
            <person name="Schleper C."/>
            <person name="Guy L."/>
            <person name="Ettema T.J."/>
        </authorList>
    </citation>
    <scope>NUCLEOTIDE SEQUENCE</scope>
</reference>
<dbReference type="EMBL" id="LAZR01000299">
    <property type="protein sequence ID" value="KKN76141.1"/>
    <property type="molecule type" value="Genomic_DNA"/>
</dbReference>
<protein>
    <submittedName>
        <fullName evidence="1">Uncharacterized protein</fullName>
    </submittedName>
</protein>
<gene>
    <name evidence="1" type="ORF">LCGC14_0373360</name>
</gene>
<proteinExistence type="predicted"/>
<evidence type="ECO:0000313" key="1">
    <source>
        <dbReference type="EMBL" id="KKN76141.1"/>
    </source>
</evidence>
<name>A0A0F9VRN5_9ZZZZ</name>
<comment type="caution">
    <text evidence="1">The sequence shown here is derived from an EMBL/GenBank/DDBJ whole genome shotgun (WGS) entry which is preliminary data.</text>
</comment>
<organism evidence="1">
    <name type="scientific">marine sediment metagenome</name>
    <dbReference type="NCBI Taxonomy" id="412755"/>
    <lineage>
        <taxon>unclassified sequences</taxon>
        <taxon>metagenomes</taxon>
        <taxon>ecological metagenomes</taxon>
    </lineage>
</organism>
<accession>A0A0F9VRN5</accession>
<dbReference type="AlphaFoldDB" id="A0A0F9VRN5"/>